<evidence type="ECO:0000256" key="2">
    <source>
        <dbReference type="ARBA" id="ARBA00023012"/>
    </source>
</evidence>
<dbReference type="InterPro" id="IPR011006">
    <property type="entry name" value="CheY-like_superfamily"/>
</dbReference>
<sequence>MMVYCVEDDEAIREIVVYTLRSTGFDAEGFSDGKEFFSALRLNENEPQRINSEDSKKNLLPDLVLLDIMLPGEDGLQILKKLRNDHRTRQIPVIMLTAKGSEFDKVTGLDLGADDYMIKPFGMMELVSRIRAVLRRSEKTTEKAEIIKGNVALFFAEHRVTVDGKEISLTPKEFQLLSLLMEHQGIVFSREQLFSQIWGFEYYGETRTVDVHIRSLRSKLGSAADLIETIRGIGYKIRK</sequence>
<dbReference type="InterPro" id="IPR001789">
    <property type="entry name" value="Sig_transdc_resp-reg_receiver"/>
</dbReference>
<reference evidence="10" key="1">
    <citation type="journal article" date="2015" name="Genome Announc.">
        <title>Draft Genome Sequence of Anaerolineae Strain TC1, a Novel Isolate from a Methanogenic Wastewater Treatment System.</title>
        <authorList>
            <person name="Matsuura N."/>
            <person name="Tourlousse D.M."/>
            <person name="Sun L."/>
            <person name="Toyonaga M."/>
            <person name="Kuroda K."/>
            <person name="Ohashi A."/>
            <person name="Cruz R."/>
            <person name="Yamaguchi T."/>
            <person name="Sekiguchi Y."/>
        </authorList>
    </citation>
    <scope>NUCLEOTIDE SEQUENCE [LARGE SCALE GENOMIC DNA]</scope>
    <source>
        <strain evidence="10">TC1</strain>
    </source>
</reference>
<dbReference type="Pfam" id="PF00072">
    <property type="entry name" value="Response_reg"/>
    <property type="match status" value="1"/>
</dbReference>
<dbReference type="GO" id="GO:0032993">
    <property type="term" value="C:protein-DNA complex"/>
    <property type="evidence" value="ECO:0007669"/>
    <property type="project" value="TreeGrafter"/>
</dbReference>
<feature type="domain" description="OmpR/PhoB-type" evidence="9">
    <location>
        <begin position="143"/>
        <end position="239"/>
    </location>
</feature>
<proteinExistence type="predicted"/>
<dbReference type="FunFam" id="1.10.10.10:FF:000018">
    <property type="entry name" value="DNA-binding response regulator ResD"/>
    <property type="match status" value="1"/>
</dbReference>
<dbReference type="InterPro" id="IPR039420">
    <property type="entry name" value="WalR-like"/>
</dbReference>
<keyword evidence="11" id="KW-1185">Reference proteome</keyword>
<dbReference type="GO" id="GO:0005829">
    <property type="term" value="C:cytosol"/>
    <property type="evidence" value="ECO:0007669"/>
    <property type="project" value="TreeGrafter"/>
</dbReference>
<name>A0A0S7BXB6_9CHLR</name>
<dbReference type="GO" id="GO:0006355">
    <property type="term" value="P:regulation of DNA-templated transcription"/>
    <property type="evidence" value="ECO:0007669"/>
    <property type="project" value="InterPro"/>
</dbReference>
<dbReference type="Proteomes" id="UP000053370">
    <property type="component" value="Unassembled WGS sequence"/>
</dbReference>
<dbReference type="SMART" id="SM00862">
    <property type="entry name" value="Trans_reg_C"/>
    <property type="match status" value="1"/>
</dbReference>
<evidence type="ECO:0000256" key="5">
    <source>
        <dbReference type="ARBA" id="ARBA00023163"/>
    </source>
</evidence>
<evidence type="ECO:0000256" key="6">
    <source>
        <dbReference type="PROSITE-ProRule" id="PRU00169"/>
    </source>
</evidence>
<protein>
    <submittedName>
        <fullName evidence="10">DNA-binding response regulator, OmpR family</fullName>
    </submittedName>
</protein>
<dbReference type="Gene3D" id="3.40.50.2300">
    <property type="match status" value="1"/>
</dbReference>
<evidence type="ECO:0000313" key="11">
    <source>
        <dbReference type="Proteomes" id="UP000053370"/>
    </source>
</evidence>
<dbReference type="InterPro" id="IPR036388">
    <property type="entry name" value="WH-like_DNA-bd_sf"/>
</dbReference>
<dbReference type="PROSITE" id="PS51755">
    <property type="entry name" value="OMPR_PHOB"/>
    <property type="match status" value="1"/>
</dbReference>
<evidence type="ECO:0000259" key="9">
    <source>
        <dbReference type="PROSITE" id="PS51755"/>
    </source>
</evidence>
<feature type="domain" description="Response regulatory" evidence="8">
    <location>
        <begin position="2"/>
        <end position="134"/>
    </location>
</feature>
<feature type="modified residue" description="4-aspartylphosphate" evidence="6">
    <location>
        <position position="67"/>
    </location>
</feature>
<dbReference type="EMBL" id="DF968181">
    <property type="protein sequence ID" value="GAP41606.1"/>
    <property type="molecule type" value="Genomic_DNA"/>
</dbReference>
<accession>A0A0S7BXB6</accession>
<dbReference type="SMART" id="SM00448">
    <property type="entry name" value="REC"/>
    <property type="match status" value="1"/>
</dbReference>
<keyword evidence="1 6" id="KW-0597">Phosphoprotein</keyword>
<feature type="DNA-binding region" description="OmpR/PhoB-type" evidence="7">
    <location>
        <begin position="143"/>
        <end position="239"/>
    </location>
</feature>
<dbReference type="CDD" id="cd00383">
    <property type="entry name" value="trans_reg_C"/>
    <property type="match status" value="1"/>
</dbReference>
<keyword evidence="5" id="KW-0804">Transcription</keyword>
<evidence type="ECO:0000256" key="4">
    <source>
        <dbReference type="ARBA" id="ARBA00023125"/>
    </source>
</evidence>
<dbReference type="GO" id="GO:0000976">
    <property type="term" value="F:transcription cis-regulatory region binding"/>
    <property type="evidence" value="ECO:0007669"/>
    <property type="project" value="TreeGrafter"/>
</dbReference>
<dbReference type="InterPro" id="IPR001867">
    <property type="entry name" value="OmpR/PhoB-type_DNA-bd"/>
</dbReference>
<dbReference type="InterPro" id="IPR016032">
    <property type="entry name" value="Sig_transdc_resp-reg_C-effctor"/>
</dbReference>
<dbReference type="SUPFAM" id="SSF46894">
    <property type="entry name" value="C-terminal effector domain of the bipartite response regulators"/>
    <property type="match status" value="1"/>
</dbReference>
<evidence type="ECO:0000256" key="7">
    <source>
        <dbReference type="PROSITE-ProRule" id="PRU01091"/>
    </source>
</evidence>
<evidence type="ECO:0000256" key="3">
    <source>
        <dbReference type="ARBA" id="ARBA00023015"/>
    </source>
</evidence>
<dbReference type="Gene3D" id="1.10.10.10">
    <property type="entry name" value="Winged helix-like DNA-binding domain superfamily/Winged helix DNA-binding domain"/>
    <property type="match status" value="1"/>
</dbReference>
<dbReference type="Gene3D" id="6.10.250.690">
    <property type="match status" value="1"/>
</dbReference>
<keyword evidence="2" id="KW-0902">Two-component regulatory system</keyword>
<organism evidence="10">
    <name type="scientific">Flexilinea flocculi</name>
    <dbReference type="NCBI Taxonomy" id="1678840"/>
    <lineage>
        <taxon>Bacteria</taxon>
        <taxon>Bacillati</taxon>
        <taxon>Chloroflexota</taxon>
        <taxon>Anaerolineae</taxon>
        <taxon>Anaerolineales</taxon>
        <taxon>Anaerolineaceae</taxon>
        <taxon>Flexilinea</taxon>
    </lineage>
</organism>
<dbReference type="PATRIC" id="fig|1678840.3.peg.3090"/>
<dbReference type="PROSITE" id="PS50110">
    <property type="entry name" value="RESPONSE_REGULATORY"/>
    <property type="match status" value="1"/>
</dbReference>
<keyword evidence="3" id="KW-0805">Transcription regulation</keyword>
<dbReference type="PANTHER" id="PTHR48111">
    <property type="entry name" value="REGULATOR OF RPOS"/>
    <property type="match status" value="1"/>
</dbReference>
<dbReference type="PANTHER" id="PTHR48111:SF1">
    <property type="entry name" value="TWO-COMPONENT RESPONSE REGULATOR ORR33"/>
    <property type="match status" value="1"/>
</dbReference>
<dbReference type="AlphaFoldDB" id="A0A0S7BXB6"/>
<gene>
    <name evidence="10" type="ORF">ATC1_131598</name>
</gene>
<keyword evidence="4 7" id="KW-0238">DNA-binding</keyword>
<evidence type="ECO:0000259" key="8">
    <source>
        <dbReference type="PROSITE" id="PS50110"/>
    </source>
</evidence>
<evidence type="ECO:0000313" key="10">
    <source>
        <dbReference type="EMBL" id="GAP41606.1"/>
    </source>
</evidence>
<evidence type="ECO:0000256" key="1">
    <source>
        <dbReference type="ARBA" id="ARBA00022553"/>
    </source>
</evidence>
<dbReference type="SUPFAM" id="SSF52172">
    <property type="entry name" value="CheY-like"/>
    <property type="match status" value="1"/>
</dbReference>
<dbReference type="STRING" id="1678840.ATC1_131598"/>
<dbReference type="Pfam" id="PF00486">
    <property type="entry name" value="Trans_reg_C"/>
    <property type="match status" value="1"/>
</dbReference>
<dbReference type="GO" id="GO:0000156">
    <property type="term" value="F:phosphorelay response regulator activity"/>
    <property type="evidence" value="ECO:0007669"/>
    <property type="project" value="TreeGrafter"/>
</dbReference>